<evidence type="ECO:0000256" key="4">
    <source>
        <dbReference type="PROSITE-ProRule" id="PRU00335"/>
    </source>
</evidence>
<dbReference type="OrthoDB" id="326421at2"/>
<reference evidence="6 7" key="1">
    <citation type="submission" date="2016-05" db="EMBL/GenBank/DDBJ databases">
        <title>Genomic Taxonomy of the Vibrionaceae.</title>
        <authorList>
            <person name="Gomez-Gil B."/>
            <person name="Enciso-Ibarra J."/>
        </authorList>
    </citation>
    <scope>NUCLEOTIDE SEQUENCE [LARGE SCALE GENOMIC DNA]</scope>
    <source>
        <strain evidence="6 7">CAIM 1920</strain>
    </source>
</reference>
<proteinExistence type="predicted"/>
<dbReference type="RefSeq" id="WP_068902538.1">
    <property type="nucleotide sequence ID" value="NZ_JBHUIF010000015.1"/>
</dbReference>
<organism evidence="6 7">
    <name type="scientific">Veronia pacifica</name>
    <dbReference type="NCBI Taxonomy" id="1080227"/>
    <lineage>
        <taxon>Bacteria</taxon>
        <taxon>Pseudomonadati</taxon>
        <taxon>Pseudomonadota</taxon>
        <taxon>Gammaproteobacteria</taxon>
        <taxon>Vibrionales</taxon>
        <taxon>Vibrionaceae</taxon>
        <taxon>Veronia</taxon>
    </lineage>
</organism>
<keyword evidence="3" id="KW-0804">Transcription</keyword>
<dbReference type="InterPro" id="IPR036271">
    <property type="entry name" value="Tet_transcr_reg_TetR-rel_C_sf"/>
</dbReference>
<evidence type="ECO:0000256" key="2">
    <source>
        <dbReference type="ARBA" id="ARBA00023125"/>
    </source>
</evidence>
<dbReference type="Pfam" id="PF16925">
    <property type="entry name" value="TetR_C_13"/>
    <property type="match status" value="1"/>
</dbReference>
<dbReference type="PANTHER" id="PTHR47506:SF6">
    <property type="entry name" value="HTH-TYPE TRANSCRIPTIONAL REPRESSOR NEMR"/>
    <property type="match status" value="1"/>
</dbReference>
<evidence type="ECO:0000256" key="1">
    <source>
        <dbReference type="ARBA" id="ARBA00023015"/>
    </source>
</evidence>
<evidence type="ECO:0000313" key="7">
    <source>
        <dbReference type="Proteomes" id="UP000094936"/>
    </source>
</evidence>
<dbReference type="STRING" id="1080227.A8L45_11985"/>
<dbReference type="SUPFAM" id="SSF48498">
    <property type="entry name" value="Tetracyclin repressor-like, C-terminal domain"/>
    <property type="match status" value="1"/>
</dbReference>
<dbReference type="PANTHER" id="PTHR47506">
    <property type="entry name" value="TRANSCRIPTIONAL REGULATORY PROTEIN"/>
    <property type="match status" value="1"/>
</dbReference>
<accession>A0A1C3EIE2</accession>
<dbReference type="AlphaFoldDB" id="A0A1C3EIE2"/>
<comment type="caution">
    <text evidence="6">The sequence shown here is derived from an EMBL/GenBank/DDBJ whole genome shotgun (WGS) entry which is preliminary data.</text>
</comment>
<dbReference type="Pfam" id="PF00440">
    <property type="entry name" value="TetR_N"/>
    <property type="match status" value="1"/>
</dbReference>
<feature type="DNA-binding region" description="H-T-H motif" evidence="4">
    <location>
        <begin position="28"/>
        <end position="47"/>
    </location>
</feature>
<dbReference type="GO" id="GO:0003677">
    <property type="term" value="F:DNA binding"/>
    <property type="evidence" value="ECO:0007669"/>
    <property type="project" value="UniProtKB-UniRule"/>
</dbReference>
<evidence type="ECO:0000259" key="5">
    <source>
        <dbReference type="PROSITE" id="PS50977"/>
    </source>
</evidence>
<dbReference type="Gene3D" id="1.10.357.10">
    <property type="entry name" value="Tetracycline Repressor, domain 2"/>
    <property type="match status" value="1"/>
</dbReference>
<keyword evidence="2 4" id="KW-0238">DNA-binding</keyword>
<gene>
    <name evidence="6" type="ORF">A8L45_11985</name>
</gene>
<dbReference type="InterPro" id="IPR011075">
    <property type="entry name" value="TetR_C"/>
</dbReference>
<evidence type="ECO:0000313" key="6">
    <source>
        <dbReference type="EMBL" id="ODA33005.1"/>
    </source>
</evidence>
<dbReference type="Proteomes" id="UP000094936">
    <property type="component" value="Unassembled WGS sequence"/>
</dbReference>
<evidence type="ECO:0000256" key="3">
    <source>
        <dbReference type="ARBA" id="ARBA00023163"/>
    </source>
</evidence>
<dbReference type="PROSITE" id="PS50977">
    <property type="entry name" value="HTH_TETR_2"/>
    <property type="match status" value="1"/>
</dbReference>
<feature type="domain" description="HTH tetR-type" evidence="5">
    <location>
        <begin position="5"/>
        <end position="65"/>
    </location>
</feature>
<keyword evidence="1" id="KW-0805">Transcription regulation</keyword>
<dbReference type="SUPFAM" id="SSF46689">
    <property type="entry name" value="Homeodomain-like"/>
    <property type="match status" value="1"/>
</dbReference>
<dbReference type="InterPro" id="IPR001647">
    <property type="entry name" value="HTH_TetR"/>
</dbReference>
<dbReference type="EMBL" id="LYBM01000020">
    <property type="protein sequence ID" value="ODA33005.1"/>
    <property type="molecule type" value="Genomic_DNA"/>
</dbReference>
<dbReference type="Gene3D" id="1.10.10.60">
    <property type="entry name" value="Homeodomain-like"/>
    <property type="match status" value="1"/>
</dbReference>
<dbReference type="InterPro" id="IPR009057">
    <property type="entry name" value="Homeodomain-like_sf"/>
</dbReference>
<protein>
    <submittedName>
        <fullName evidence="6">Transcriptional regulator</fullName>
    </submittedName>
</protein>
<name>A0A1C3EIE2_9GAMM</name>
<sequence>MSKQQETRNRILEAGFDIASNNGLESLTIGELAKQVEMSKSGLFSHFNSRANLQAAVVNFAAEKFEERIVVPCQKLTYLSVEQKLRDLIKNWLDWNGSFQGSCLFLDAWRENSQPDDVVQAALKGVTSRWLEYLHYQFNKGASQGEFVNELDGWQKVYELYGLYLSSHLFNNLTLAGSSRDRFWQGIDALFESCRADR</sequence>
<keyword evidence="7" id="KW-1185">Reference proteome</keyword>